<keyword evidence="2" id="KW-1185">Reference proteome</keyword>
<dbReference type="OrthoDB" id="3763505at2759"/>
<dbReference type="AlphaFoldDB" id="A0A074Y8M0"/>
<evidence type="ECO:0000313" key="1">
    <source>
        <dbReference type="EMBL" id="KEQ83186.1"/>
    </source>
</evidence>
<dbReference type="Proteomes" id="UP000030706">
    <property type="component" value="Unassembled WGS sequence"/>
</dbReference>
<name>A0A074Y8M0_AURPU</name>
<sequence>MCQKSKTYNSRDSHVVTHRSSNLPFNCLMYGRADGMPSSQTFPLPKSSPNVSGSRVRRLATSRYLIVGVCPRDRKTGFAALSQRSFW</sequence>
<dbReference type="RefSeq" id="XP_029759373.1">
    <property type="nucleotide sequence ID" value="XM_029910100.1"/>
</dbReference>
<evidence type="ECO:0000313" key="2">
    <source>
        <dbReference type="Proteomes" id="UP000030706"/>
    </source>
</evidence>
<dbReference type="GeneID" id="40752406"/>
<gene>
    <name evidence="1" type="ORF">M438DRAFT_43364</name>
</gene>
<accession>A0A074Y8M0</accession>
<organism evidence="1 2">
    <name type="scientific">Aureobasidium pullulans EXF-150</name>
    <dbReference type="NCBI Taxonomy" id="1043002"/>
    <lineage>
        <taxon>Eukaryota</taxon>
        <taxon>Fungi</taxon>
        <taxon>Dikarya</taxon>
        <taxon>Ascomycota</taxon>
        <taxon>Pezizomycotina</taxon>
        <taxon>Dothideomycetes</taxon>
        <taxon>Dothideomycetidae</taxon>
        <taxon>Dothideales</taxon>
        <taxon>Saccotheciaceae</taxon>
        <taxon>Aureobasidium</taxon>
    </lineage>
</organism>
<proteinExistence type="predicted"/>
<reference evidence="1 2" key="1">
    <citation type="journal article" date="2014" name="BMC Genomics">
        <title>Genome sequencing of four Aureobasidium pullulans varieties: biotechnological potential, stress tolerance, and description of new species.</title>
        <authorList>
            <person name="Gostin Ar C."/>
            <person name="Ohm R.A."/>
            <person name="Kogej T."/>
            <person name="Sonjak S."/>
            <person name="Turk M."/>
            <person name="Zajc J."/>
            <person name="Zalar P."/>
            <person name="Grube M."/>
            <person name="Sun H."/>
            <person name="Han J."/>
            <person name="Sharma A."/>
            <person name="Chiniquy J."/>
            <person name="Ngan C.Y."/>
            <person name="Lipzen A."/>
            <person name="Barry K."/>
            <person name="Grigoriev I.V."/>
            <person name="Gunde-Cimerman N."/>
        </authorList>
    </citation>
    <scope>NUCLEOTIDE SEQUENCE [LARGE SCALE GENOMIC DNA]</scope>
    <source>
        <strain evidence="1 2">EXF-150</strain>
    </source>
</reference>
<dbReference type="HOGENOM" id="CLU_2482989_0_0_1"/>
<protein>
    <submittedName>
        <fullName evidence="1">Uncharacterized protein</fullName>
    </submittedName>
</protein>
<dbReference type="EMBL" id="KL584985">
    <property type="protein sequence ID" value="KEQ83186.1"/>
    <property type="molecule type" value="Genomic_DNA"/>
</dbReference>